<evidence type="ECO:0000256" key="3">
    <source>
        <dbReference type="ARBA" id="ARBA00022692"/>
    </source>
</evidence>
<proteinExistence type="predicted"/>
<evidence type="ECO:0000256" key="6">
    <source>
        <dbReference type="ARBA" id="ARBA00023136"/>
    </source>
</evidence>
<feature type="domain" description="Potassium channel" evidence="9">
    <location>
        <begin position="6"/>
        <end position="42"/>
    </location>
</feature>
<dbReference type="InterPro" id="IPR013099">
    <property type="entry name" value="K_chnl_dom"/>
</dbReference>
<dbReference type="PANTHER" id="PTHR11003">
    <property type="entry name" value="POTASSIUM CHANNEL, SUBFAMILY K"/>
    <property type="match status" value="1"/>
</dbReference>
<evidence type="ECO:0000256" key="2">
    <source>
        <dbReference type="ARBA" id="ARBA00022448"/>
    </source>
</evidence>
<keyword evidence="5" id="KW-0406">Ion transport</keyword>
<evidence type="ECO:0000313" key="11">
    <source>
        <dbReference type="Proteomes" id="UP000728032"/>
    </source>
</evidence>
<dbReference type="EMBL" id="CAJPVJ010001410">
    <property type="protein sequence ID" value="CAG2164669.1"/>
    <property type="molecule type" value="Genomic_DNA"/>
</dbReference>
<dbReference type="GO" id="GO:0022841">
    <property type="term" value="F:potassium ion leak channel activity"/>
    <property type="evidence" value="ECO:0007669"/>
    <property type="project" value="TreeGrafter"/>
</dbReference>
<dbReference type="Pfam" id="PF07885">
    <property type="entry name" value="Ion_trans_2"/>
    <property type="match status" value="2"/>
</dbReference>
<dbReference type="GO" id="GO:0015271">
    <property type="term" value="F:outward rectifier potassium channel activity"/>
    <property type="evidence" value="ECO:0007669"/>
    <property type="project" value="TreeGrafter"/>
</dbReference>
<organism evidence="10">
    <name type="scientific">Oppiella nova</name>
    <dbReference type="NCBI Taxonomy" id="334625"/>
    <lineage>
        <taxon>Eukaryota</taxon>
        <taxon>Metazoa</taxon>
        <taxon>Ecdysozoa</taxon>
        <taxon>Arthropoda</taxon>
        <taxon>Chelicerata</taxon>
        <taxon>Arachnida</taxon>
        <taxon>Acari</taxon>
        <taxon>Acariformes</taxon>
        <taxon>Sarcoptiformes</taxon>
        <taxon>Oribatida</taxon>
        <taxon>Brachypylina</taxon>
        <taxon>Oppioidea</taxon>
        <taxon>Oppiidae</taxon>
        <taxon>Oppiella</taxon>
    </lineage>
</organism>
<dbReference type="AlphaFoldDB" id="A0A7R9LN37"/>
<sequence length="317" mass="34631">MRSNRYGNRPRTSEGKLATIAYAVIGIPLMLLFLSNVGQLFAKALKLLYGYCCNCSGTDPGQDLQGLHAHHHLHDHYHVHHIALNDVSSSGHLIHCNSNADPYRTAKCYSACNSNSQRDQYGVGGGLEAETKICSDMADHHSCAGTLNRAHSHSHHSILRGAPTADTADLMVGNSIDAPHHHHEPREEPQDVTVPIILCVILIGGYVLMGAALFYVWEGFTILDGSYIAFCLLSTIGFGDLMPSHSVLSGRDGSQKKLIITSAYIIGGMALIAMSFNLVHEQVLHKMKKCGKKLGIYSDEPEIDLSTHEPHDEDFDV</sequence>
<evidence type="ECO:0000256" key="1">
    <source>
        <dbReference type="ARBA" id="ARBA00004141"/>
    </source>
</evidence>
<dbReference type="Proteomes" id="UP000728032">
    <property type="component" value="Unassembled WGS sequence"/>
</dbReference>
<feature type="transmembrane region" description="Helical" evidence="8">
    <location>
        <begin position="227"/>
        <end position="246"/>
    </location>
</feature>
<keyword evidence="7" id="KW-0407">Ion channel</keyword>
<keyword evidence="4 8" id="KW-1133">Transmembrane helix</keyword>
<evidence type="ECO:0000313" key="10">
    <source>
        <dbReference type="EMBL" id="CAD7643600.1"/>
    </source>
</evidence>
<protein>
    <recommendedName>
        <fullName evidence="9">Potassium channel domain-containing protein</fullName>
    </recommendedName>
</protein>
<name>A0A7R9LN37_9ACAR</name>
<accession>A0A7R9LN37</accession>
<dbReference type="GO" id="GO:0030322">
    <property type="term" value="P:stabilization of membrane potential"/>
    <property type="evidence" value="ECO:0007669"/>
    <property type="project" value="TreeGrafter"/>
</dbReference>
<dbReference type="PANTHER" id="PTHR11003:SF352">
    <property type="entry name" value="BCDNA.GH04802-RELATED"/>
    <property type="match status" value="1"/>
</dbReference>
<keyword evidence="11" id="KW-1185">Reference proteome</keyword>
<comment type="subcellular location">
    <subcellularLocation>
        <location evidence="1">Membrane</location>
        <topology evidence="1">Multi-pass membrane protein</topology>
    </subcellularLocation>
</comment>
<keyword evidence="2" id="KW-0813">Transport</keyword>
<feature type="domain" description="Potassium channel" evidence="9">
    <location>
        <begin position="203"/>
        <end position="281"/>
    </location>
</feature>
<evidence type="ECO:0000256" key="4">
    <source>
        <dbReference type="ARBA" id="ARBA00022989"/>
    </source>
</evidence>
<dbReference type="Gene3D" id="1.10.287.70">
    <property type="match status" value="1"/>
</dbReference>
<keyword evidence="6 8" id="KW-0472">Membrane</keyword>
<dbReference type="OrthoDB" id="297496at2759"/>
<evidence type="ECO:0000256" key="8">
    <source>
        <dbReference type="SAM" id="Phobius"/>
    </source>
</evidence>
<evidence type="ECO:0000256" key="7">
    <source>
        <dbReference type="ARBA" id="ARBA00023303"/>
    </source>
</evidence>
<feature type="transmembrane region" description="Helical" evidence="8">
    <location>
        <begin position="20"/>
        <end position="41"/>
    </location>
</feature>
<reference evidence="10" key="1">
    <citation type="submission" date="2020-11" db="EMBL/GenBank/DDBJ databases">
        <authorList>
            <person name="Tran Van P."/>
        </authorList>
    </citation>
    <scope>NUCLEOTIDE SEQUENCE</scope>
</reference>
<keyword evidence="3 8" id="KW-0812">Transmembrane</keyword>
<feature type="transmembrane region" description="Helical" evidence="8">
    <location>
        <begin position="192"/>
        <end position="215"/>
    </location>
</feature>
<dbReference type="InterPro" id="IPR003280">
    <property type="entry name" value="2pore_dom_K_chnl"/>
</dbReference>
<gene>
    <name evidence="10" type="ORF">ONB1V03_LOCUS4219</name>
</gene>
<feature type="transmembrane region" description="Helical" evidence="8">
    <location>
        <begin position="258"/>
        <end position="279"/>
    </location>
</feature>
<evidence type="ECO:0000256" key="5">
    <source>
        <dbReference type="ARBA" id="ARBA00023065"/>
    </source>
</evidence>
<dbReference type="SUPFAM" id="SSF81324">
    <property type="entry name" value="Voltage-gated potassium channels"/>
    <property type="match status" value="2"/>
</dbReference>
<dbReference type="EMBL" id="OC916235">
    <property type="protein sequence ID" value="CAD7643600.1"/>
    <property type="molecule type" value="Genomic_DNA"/>
</dbReference>
<dbReference type="GO" id="GO:0005886">
    <property type="term" value="C:plasma membrane"/>
    <property type="evidence" value="ECO:0007669"/>
    <property type="project" value="TreeGrafter"/>
</dbReference>
<evidence type="ECO:0000259" key="9">
    <source>
        <dbReference type="Pfam" id="PF07885"/>
    </source>
</evidence>